<feature type="chain" id="PRO_5018741265" description="MSHA biogenesis protein MshK" evidence="1">
    <location>
        <begin position="27"/>
        <end position="123"/>
    </location>
</feature>
<reference evidence="2 3" key="1">
    <citation type="submission" date="2019-01" db="EMBL/GenBank/DDBJ databases">
        <authorList>
            <person name="Chen W.-M."/>
        </authorList>
    </citation>
    <scope>NUCLEOTIDE SEQUENCE [LARGE SCALE GENOMIC DNA]</scope>
    <source>
        <strain evidence="2 3">CCP-18</strain>
    </source>
</reference>
<feature type="signal peptide" evidence="1">
    <location>
        <begin position="1"/>
        <end position="26"/>
    </location>
</feature>
<dbReference type="OrthoDB" id="9980675at2"/>
<dbReference type="RefSeq" id="WP_127682706.1">
    <property type="nucleotide sequence ID" value="NZ_SACM01000002.1"/>
</dbReference>
<dbReference type="Proteomes" id="UP000288587">
    <property type="component" value="Unassembled WGS sequence"/>
</dbReference>
<dbReference type="AlphaFoldDB" id="A0A3S2UEX1"/>
<sequence length="123" mass="12863">MTRRHCVQWAAIAALTAAGLGSPAWGLDPTQPPPAWRAAAPAASAASAAPLVRPRLQGVRLGAEPSALINGRVLRPGQTWQGHTLLRIEVDGAVLRDPEGRSLRLHLLTPPSPAMLPASGVRP</sequence>
<gene>
    <name evidence="2" type="ORF">EOD73_09260</name>
</gene>
<evidence type="ECO:0000313" key="2">
    <source>
        <dbReference type="EMBL" id="RVT86211.1"/>
    </source>
</evidence>
<dbReference type="EMBL" id="SACM01000002">
    <property type="protein sequence ID" value="RVT86211.1"/>
    <property type="molecule type" value="Genomic_DNA"/>
</dbReference>
<proteinExistence type="predicted"/>
<evidence type="ECO:0008006" key="4">
    <source>
        <dbReference type="Google" id="ProtNLM"/>
    </source>
</evidence>
<protein>
    <recommendedName>
        <fullName evidence="4">MSHA biogenesis protein MshK</fullName>
    </recommendedName>
</protein>
<organism evidence="2 3">
    <name type="scientific">Inhella crocodyli</name>
    <dbReference type="NCBI Taxonomy" id="2499851"/>
    <lineage>
        <taxon>Bacteria</taxon>
        <taxon>Pseudomonadati</taxon>
        <taxon>Pseudomonadota</taxon>
        <taxon>Betaproteobacteria</taxon>
        <taxon>Burkholderiales</taxon>
        <taxon>Sphaerotilaceae</taxon>
        <taxon>Inhella</taxon>
    </lineage>
</organism>
<evidence type="ECO:0000313" key="3">
    <source>
        <dbReference type="Proteomes" id="UP000288587"/>
    </source>
</evidence>
<accession>A0A3S2UEX1</accession>
<keyword evidence="3" id="KW-1185">Reference proteome</keyword>
<evidence type="ECO:0000256" key="1">
    <source>
        <dbReference type="SAM" id="SignalP"/>
    </source>
</evidence>
<comment type="caution">
    <text evidence="2">The sequence shown here is derived from an EMBL/GenBank/DDBJ whole genome shotgun (WGS) entry which is preliminary data.</text>
</comment>
<name>A0A3S2UEX1_9BURK</name>
<keyword evidence="1" id="KW-0732">Signal</keyword>